<proteinExistence type="predicted"/>
<name>A0AAN8L5D3_9TELE</name>
<evidence type="ECO:0000256" key="1">
    <source>
        <dbReference type="SAM" id="MobiDB-lite"/>
    </source>
</evidence>
<keyword evidence="3" id="KW-1185">Reference proteome</keyword>
<dbReference type="Proteomes" id="UP001356427">
    <property type="component" value="Unassembled WGS sequence"/>
</dbReference>
<dbReference type="EMBL" id="JAGTTL010000023">
    <property type="protein sequence ID" value="KAK6304678.1"/>
    <property type="molecule type" value="Genomic_DNA"/>
</dbReference>
<evidence type="ECO:0000313" key="2">
    <source>
        <dbReference type="EMBL" id="KAK6304678.1"/>
    </source>
</evidence>
<reference evidence="2 3" key="1">
    <citation type="submission" date="2021-04" db="EMBL/GenBank/DDBJ databases">
        <authorList>
            <person name="De Guttry C."/>
            <person name="Zahm M."/>
            <person name="Klopp C."/>
            <person name="Cabau C."/>
            <person name="Louis A."/>
            <person name="Berthelot C."/>
            <person name="Parey E."/>
            <person name="Roest Crollius H."/>
            <person name="Montfort J."/>
            <person name="Robinson-Rechavi M."/>
            <person name="Bucao C."/>
            <person name="Bouchez O."/>
            <person name="Gislard M."/>
            <person name="Lluch J."/>
            <person name="Milhes M."/>
            <person name="Lampietro C."/>
            <person name="Lopez Roques C."/>
            <person name="Donnadieu C."/>
            <person name="Braasch I."/>
            <person name="Desvignes T."/>
            <person name="Postlethwait J."/>
            <person name="Bobe J."/>
            <person name="Wedekind C."/>
            <person name="Guiguen Y."/>
        </authorList>
    </citation>
    <scope>NUCLEOTIDE SEQUENCE [LARGE SCALE GENOMIC DNA]</scope>
    <source>
        <strain evidence="2">Cs_M1</strain>
        <tissue evidence="2">Blood</tissue>
    </source>
</reference>
<gene>
    <name evidence="2" type="ORF">J4Q44_G00252640</name>
</gene>
<dbReference type="AlphaFoldDB" id="A0AAN8L5D3"/>
<evidence type="ECO:0000313" key="3">
    <source>
        <dbReference type="Proteomes" id="UP001356427"/>
    </source>
</evidence>
<sequence>MVHPHRQCSTYSTRCHRKAKKIKDINHPSHSLFTQLSSRREDVDTFPKEPHVFSPHLLEAEQVITMERALDKINLEIELLEKVHMLLTNSESEVYVIAVVHLSSSRCAERTGKRLPEADESTVSDKLTHRG</sequence>
<comment type="caution">
    <text evidence="2">The sequence shown here is derived from an EMBL/GenBank/DDBJ whole genome shotgun (WGS) entry which is preliminary data.</text>
</comment>
<organism evidence="2 3">
    <name type="scientific">Coregonus suidteri</name>
    <dbReference type="NCBI Taxonomy" id="861788"/>
    <lineage>
        <taxon>Eukaryota</taxon>
        <taxon>Metazoa</taxon>
        <taxon>Chordata</taxon>
        <taxon>Craniata</taxon>
        <taxon>Vertebrata</taxon>
        <taxon>Euteleostomi</taxon>
        <taxon>Actinopterygii</taxon>
        <taxon>Neopterygii</taxon>
        <taxon>Teleostei</taxon>
        <taxon>Protacanthopterygii</taxon>
        <taxon>Salmoniformes</taxon>
        <taxon>Salmonidae</taxon>
        <taxon>Coregoninae</taxon>
        <taxon>Coregonus</taxon>
    </lineage>
</organism>
<feature type="region of interest" description="Disordered" evidence="1">
    <location>
        <begin position="112"/>
        <end position="131"/>
    </location>
</feature>
<accession>A0AAN8L5D3</accession>
<protein>
    <submittedName>
        <fullName evidence="2">Uncharacterized protein</fullName>
    </submittedName>
</protein>